<dbReference type="EC" id="5.4.-.-" evidence="1"/>
<dbReference type="SUPFAM" id="SSF53254">
    <property type="entry name" value="Phosphoglycerate mutase-like"/>
    <property type="match status" value="1"/>
</dbReference>
<dbReference type="GO" id="GO:0016853">
    <property type="term" value="F:isomerase activity"/>
    <property type="evidence" value="ECO:0007669"/>
    <property type="project" value="UniProtKB-KW"/>
</dbReference>
<proteinExistence type="predicted"/>
<keyword evidence="2" id="KW-1185">Reference proteome</keyword>
<gene>
    <name evidence="1" type="ORF">U6A24_08930</name>
</gene>
<dbReference type="Proteomes" id="UP001327027">
    <property type="component" value="Unassembled WGS sequence"/>
</dbReference>
<dbReference type="InterPro" id="IPR029033">
    <property type="entry name" value="His_PPase_superfam"/>
</dbReference>
<reference evidence="1 2" key="1">
    <citation type="journal article" date="2013" name="Int. J. Syst. Evol. Microbiol.">
        <title>Aquimarina gracilis sp. nov., isolated from the gut microflora of a mussel, Mytilus coruscus, and emended description of Aquimarina spongiae.</title>
        <authorList>
            <person name="Park S.C."/>
            <person name="Choe H.N."/>
            <person name="Baik K.S."/>
            <person name="Seong C.N."/>
        </authorList>
    </citation>
    <scope>NUCLEOTIDE SEQUENCE [LARGE SCALE GENOMIC DNA]</scope>
    <source>
        <strain evidence="1 2">PSC32</strain>
    </source>
</reference>
<dbReference type="RefSeq" id="WP_324179613.1">
    <property type="nucleotide sequence ID" value="NZ_BAABAW010000021.1"/>
</dbReference>
<keyword evidence="1" id="KW-0413">Isomerase</keyword>
<dbReference type="EMBL" id="JAYKLX010000004">
    <property type="protein sequence ID" value="MEB3345581.1"/>
    <property type="molecule type" value="Genomic_DNA"/>
</dbReference>
<dbReference type="InterPro" id="IPR013078">
    <property type="entry name" value="His_Pase_superF_clade-1"/>
</dbReference>
<dbReference type="CDD" id="cd07067">
    <property type="entry name" value="HP_PGM_like"/>
    <property type="match status" value="1"/>
</dbReference>
<dbReference type="Pfam" id="PF00300">
    <property type="entry name" value="His_Phos_1"/>
    <property type="match status" value="1"/>
</dbReference>
<evidence type="ECO:0000313" key="1">
    <source>
        <dbReference type="EMBL" id="MEB3345581.1"/>
    </source>
</evidence>
<name>A0ABU5ZU23_9FLAO</name>
<organism evidence="1 2">
    <name type="scientific">Aquimarina gracilis</name>
    <dbReference type="NCBI Taxonomy" id="874422"/>
    <lineage>
        <taxon>Bacteria</taxon>
        <taxon>Pseudomonadati</taxon>
        <taxon>Bacteroidota</taxon>
        <taxon>Flavobacteriia</taxon>
        <taxon>Flavobacteriales</taxon>
        <taxon>Flavobacteriaceae</taxon>
        <taxon>Aquimarina</taxon>
    </lineage>
</organism>
<comment type="caution">
    <text evidence="1">The sequence shown here is derived from an EMBL/GenBank/DDBJ whole genome shotgun (WGS) entry which is preliminary data.</text>
</comment>
<dbReference type="Gene3D" id="3.40.50.1240">
    <property type="entry name" value="Phosphoglycerate mutase-like"/>
    <property type="match status" value="1"/>
</dbReference>
<protein>
    <submittedName>
        <fullName evidence="1">Phosphoglycerate mutase family protein</fullName>
        <ecNumber evidence="1">5.4.-.-</ecNumber>
    </submittedName>
</protein>
<accession>A0ABU5ZU23</accession>
<evidence type="ECO:0000313" key="2">
    <source>
        <dbReference type="Proteomes" id="UP001327027"/>
    </source>
</evidence>
<sequence>MKAFSILFIFLFSLFGFSQEKIKNQTTTYFFIRHAEKDITDPKKRDPELTEEGKLRAQKWSKILADIKIDLVFSTDYSRTQNTAKPIAESQNLEILSYDPRDLNNKEFQKKTYGKTSVIVGHSNTTPFFVNKIVKKEKYTVIDEEEYGKLFIVTIKNGIITDVVLSID</sequence>